<evidence type="ECO:0000259" key="1">
    <source>
        <dbReference type="Pfam" id="PF01841"/>
    </source>
</evidence>
<feature type="domain" description="Transglutaminase-like" evidence="1">
    <location>
        <begin position="133"/>
        <end position="182"/>
    </location>
</feature>
<dbReference type="EMBL" id="CAJOBJ010360135">
    <property type="protein sequence ID" value="CAF5217438.1"/>
    <property type="molecule type" value="Genomic_DNA"/>
</dbReference>
<dbReference type="PANTHER" id="PTHR11590:SF40">
    <property type="entry name" value="HEMOCYTE PROTEIN-GLUTAMINE GAMMA-GLUTAMYLTRANSFERASE-LIKE PROTEIN"/>
    <property type="match status" value="1"/>
</dbReference>
<dbReference type="InterPro" id="IPR036985">
    <property type="entry name" value="Transglutaminase-like_sf"/>
</dbReference>
<evidence type="ECO:0000313" key="4">
    <source>
        <dbReference type="Proteomes" id="UP000681720"/>
    </source>
</evidence>
<feature type="non-terminal residue" evidence="3">
    <location>
        <position position="1"/>
    </location>
</feature>
<dbReference type="Proteomes" id="UP000681967">
    <property type="component" value="Unassembled WGS sequence"/>
</dbReference>
<protein>
    <recommendedName>
        <fullName evidence="1">Transglutaminase-like domain-containing protein</fullName>
    </recommendedName>
</protein>
<sequence length="198" mass="22073">EFDIYLLFNPWNKHDACALSSSEQINEYVMNEHGQIYLGSADKPRAVPWYFGQFERSALLAALTLLDKAQLPPQNRIDPSIILRIISSKICSNSGTNNGIFPSSFDSKTFSSENHGYTSSTAILKQYILSNGQSVQGGSGTNWQHAAILCSLSRALGIPCRIVTIYNAACQTDGTKNNDIHWDIKQRPLKQLNSDFIW</sequence>
<evidence type="ECO:0000313" key="2">
    <source>
        <dbReference type="EMBL" id="CAF5148228.1"/>
    </source>
</evidence>
<comment type="caution">
    <text evidence="3">The sequence shown here is derived from an EMBL/GenBank/DDBJ whole genome shotgun (WGS) entry which is preliminary data.</text>
</comment>
<dbReference type="GO" id="GO:0003810">
    <property type="term" value="F:protein-glutamine gamma-glutamyltransferase activity"/>
    <property type="evidence" value="ECO:0007669"/>
    <property type="project" value="TreeGrafter"/>
</dbReference>
<dbReference type="InterPro" id="IPR038765">
    <property type="entry name" value="Papain-like_cys_pep_sf"/>
</dbReference>
<dbReference type="Gene3D" id="3.90.260.10">
    <property type="entry name" value="Transglutaminase-like"/>
    <property type="match status" value="1"/>
</dbReference>
<reference evidence="3" key="1">
    <citation type="submission" date="2021-02" db="EMBL/GenBank/DDBJ databases">
        <authorList>
            <person name="Nowell W R."/>
        </authorList>
    </citation>
    <scope>NUCLEOTIDE SEQUENCE</scope>
</reference>
<accession>A0A8S3JGK7</accession>
<proteinExistence type="predicted"/>
<dbReference type="EMBL" id="CAJOBH010256121">
    <property type="protein sequence ID" value="CAF5148228.1"/>
    <property type="molecule type" value="Genomic_DNA"/>
</dbReference>
<dbReference type="AlphaFoldDB" id="A0A8S3JGK7"/>
<gene>
    <name evidence="2" type="ORF">BYL167_LOCUS71697</name>
    <name evidence="3" type="ORF">GIL414_LOCUS82424</name>
</gene>
<dbReference type="PANTHER" id="PTHR11590">
    <property type="entry name" value="PROTEIN-GLUTAMINE GAMMA-GLUTAMYLTRANSFERASE"/>
    <property type="match status" value="1"/>
</dbReference>
<dbReference type="InterPro" id="IPR002931">
    <property type="entry name" value="Transglutaminase-like"/>
</dbReference>
<dbReference type="Proteomes" id="UP000681720">
    <property type="component" value="Unassembled WGS sequence"/>
</dbReference>
<name>A0A8S3JGK7_9BILA</name>
<organism evidence="3 4">
    <name type="scientific">Rotaria magnacalcarata</name>
    <dbReference type="NCBI Taxonomy" id="392030"/>
    <lineage>
        <taxon>Eukaryota</taxon>
        <taxon>Metazoa</taxon>
        <taxon>Spiralia</taxon>
        <taxon>Gnathifera</taxon>
        <taxon>Rotifera</taxon>
        <taxon>Eurotatoria</taxon>
        <taxon>Bdelloidea</taxon>
        <taxon>Philodinida</taxon>
        <taxon>Philodinidae</taxon>
        <taxon>Rotaria</taxon>
    </lineage>
</organism>
<dbReference type="InterPro" id="IPR050779">
    <property type="entry name" value="Transglutaminase"/>
</dbReference>
<evidence type="ECO:0000313" key="3">
    <source>
        <dbReference type="EMBL" id="CAF5217438.1"/>
    </source>
</evidence>
<dbReference type="Pfam" id="PF01841">
    <property type="entry name" value="Transglut_core"/>
    <property type="match status" value="1"/>
</dbReference>
<dbReference type="SUPFAM" id="SSF54001">
    <property type="entry name" value="Cysteine proteinases"/>
    <property type="match status" value="1"/>
</dbReference>